<comment type="caution">
    <text evidence="1">The sequence shown here is derived from an EMBL/GenBank/DDBJ whole genome shotgun (WGS) entry which is preliminary data.</text>
</comment>
<dbReference type="EMBL" id="BCMH01000001">
    <property type="protein sequence ID" value="GAX02508.1"/>
    <property type="molecule type" value="Genomic_DNA"/>
</dbReference>
<dbReference type="AlphaFoldDB" id="A0A1Z5ILI4"/>
<evidence type="ECO:0000313" key="2">
    <source>
        <dbReference type="Proteomes" id="UP000198430"/>
    </source>
</evidence>
<sequence length="253" mass="27796">MPGTKPMFQNSQNFAEVYFQTAAGVELRNPLKIVRPVGESYQVSAPVIEGYLLISQPGPKTRIMGTSPAWLRLIYDRIGSLRIYQGLDDIIGEGIKLKNGDQPEQVAPVTLPAAPSKFYFQVDETGIGEQVKNLSTFVPQEPTKQTSLLCLSADDIHELKATDLDLANVFKLDGIEAASDKCAAATGQASDEQHQDKTDALQNQSLGLLEHALIEVSKAIVCLSEDQDRNRELIDGLVMNERQMLEAIKTLIK</sequence>
<organism evidence="1 2">
    <name type="scientific">Secundilactobacillus pentosiphilus</name>
    <dbReference type="NCBI Taxonomy" id="1714682"/>
    <lineage>
        <taxon>Bacteria</taxon>
        <taxon>Bacillati</taxon>
        <taxon>Bacillota</taxon>
        <taxon>Bacilli</taxon>
        <taxon>Lactobacillales</taxon>
        <taxon>Lactobacillaceae</taxon>
        <taxon>Secundilactobacillus</taxon>
    </lineage>
</organism>
<gene>
    <name evidence="1" type="ORF">IWT140_00105</name>
</gene>
<dbReference type="Proteomes" id="UP000198430">
    <property type="component" value="Unassembled WGS sequence"/>
</dbReference>
<name>A0A1Z5ILI4_9LACO</name>
<evidence type="ECO:0000313" key="1">
    <source>
        <dbReference type="EMBL" id="GAX02508.1"/>
    </source>
</evidence>
<keyword evidence="2" id="KW-1185">Reference proteome</keyword>
<proteinExistence type="predicted"/>
<reference evidence="1 2" key="1">
    <citation type="submission" date="2015-11" db="EMBL/GenBank/DDBJ databases">
        <title>Draft genome sequences of new species of the genus Lactobacillus isolated from orchardgrass silage.</title>
        <authorList>
            <person name="Tohno M."/>
            <person name="Tanizawa Y."/>
            <person name="Arita M."/>
        </authorList>
    </citation>
    <scope>NUCLEOTIDE SEQUENCE [LARGE SCALE GENOMIC DNA]</scope>
    <source>
        <strain evidence="1 2">IWT140</strain>
    </source>
</reference>
<protein>
    <recommendedName>
        <fullName evidence="3">MucBP domain-containing protein</fullName>
    </recommendedName>
</protein>
<evidence type="ECO:0008006" key="3">
    <source>
        <dbReference type="Google" id="ProtNLM"/>
    </source>
</evidence>
<accession>A0A1Z5ILI4</accession>
<dbReference type="RefSeq" id="WP_089087500.1">
    <property type="nucleotide sequence ID" value="NZ_BCMH01000001.1"/>
</dbReference>